<evidence type="ECO:0000313" key="8">
    <source>
        <dbReference type="EMBL" id="KEZ24054.1"/>
    </source>
</evidence>
<dbReference type="Pfam" id="PF01048">
    <property type="entry name" value="PNP_UDP_1"/>
    <property type="match status" value="1"/>
</dbReference>
<comment type="similarity">
    <text evidence="1">Belongs to the PNP/UDP phosphorylase family.</text>
</comment>
<dbReference type="GO" id="GO:0004850">
    <property type="term" value="F:uridine phosphorylase activity"/>
    <property type="evidence" value="ECO:0007669"/>
    <property type="project" value="UniProtKB-EC"/>
</dbReference>
<dbReference type="InterPro" id="IPR000845">
    <property type="entry name" value="Nucleoside_phosphorylase_d"/>
</dbReference>
<dbReference type="AlphaFoldDB" id="A0A084F1G2"/>
<evidence type="ECO:0000256" key="6">
    <source>
        <dbReference type="ARBA" id="ARBA00048447"/>
    </source>
</evidence>
<dbReference type="eggNOG" id="COG0813">
    <property type="taxonomic scope" value="Bacteria"/>
</dbReference>
<feature type="domain" description="Nucleoside phosphorylase" evidence="7">
    <location>
        <begin position="14"/>
        <end position="232"/>
    </location>
</feature>
<dbReference type="PANTHER" id="PTHR43691:SF11">
    <property type="entry name" value="FI09636P-RELATED"/>
    <property type="match status" value="1"/>
</dbReference>
<dbReference type="RefSeq" id="WP_038101860.1">
    <property type="nucleotide sequence ID" value="NZ_JFDP01000017.1"/>
</dbReference>
<evidence type="ECO:0000259" key="7">
    <source>
        <dbReference type="Pfam" id="PF01048"/>
    </source>
</evidence>
<reference evidence="8 9" key="1">
    <citation type="submission" date="2014-02" db="EMBL/GenBank/DDBJ databases">
        <title>Genome sequence of Ureaplasma diversum strain 246.</title>
        <authorList>
            <person name="Sirand-Pugnet P."/>
            <person name="Breton M."/>
            <person name="Dordet-Frisoni E."/>
            <person name="Baranowski E."/>
            <person name="Barre A."/>
            <person name="Couture C."/>
            <person name="Dupuy V."/>
            <person name="Gaurivaud P."/>
            <person name="Jacob D."/>
            <person name="Lemaitre C."/>
            <person name="Manso-Silvan L."/>
            <person name="Nikolski M."/>
            <person name="Nouvel L.-X."/>
            <person name="Poumarat F."/>
            <person name="Tardy F."/>
            <person name="Thebault P."/>
            <person name="Theil S."/>
            <person name="Citti C."/>
            <person name="Thiaucourt F."/>
            <person name="Blanchard A."/>
        </authorList>
    </citation>
    <scope>NUCLEOTIDE SEQUENCE [LARGE SCALE GENOMIC DNA]</scope>
    <source>
        <strain evidence="8 9">NCTC 246</strain>
    </source>
</reference>
<dbReference type="Gene3D" id="3.40.50.1580">
    <property type="entry name" value="Nucleoside phosphorylase domain"/>
    <property type="match status" value="1"/>
</dbReference>
<dbReference type="NCBIfam" id="TIGR00107">
    <property type="entry name" value="deoD"/>
    <property type="match status" value="1"/>
</dbReference>
<dbReference type="InterPro" id="IPR018016">
    <property type="entry name" value="Nucleoside_phosphorylase_CS"/>
</dbReference>
<dbReference type="InterPro" id="IPR004402">
    <property type="entry name" value="DeoD-type"/>
</dbReference>
<dbReference type="EMBL" id="JFDP01000017">
    <property type="protein sequence ID" value="KEZ24054.1"/>
    <property type="molecule type" value="Genomic_DNA"/>
</dbReference>
<dbReference type="Proteomes" id="UP000028537">
    <property type="component" value="Unassembled WGS sequence"/>
</dbReference>
<dbReference type="GO" id="GO:0006152">
    <property type="term" value="P:purine nucleoside catabolic process"/>
    <property type="evidence" value="ECO:0007669"/>
    <property type="project" value="TreeGrafter"/>
</dbReference>
<dbReference type="GO" id="GO:0005829">
    <property type="term" value="C:cytosol"/>
    <property type="evidence" value="ECO:0007669"/>
    <property type="project" value="TreeGrafter"/>
</dbReference>
<keyword evidence="9" id="KW-1185">Reference proteome</keyword>
<comment type="caution">
    <text evidence="8">The sequence shown here is derived from an EMBL/GenBank/DDBJ whole genome shotgun (WGS) entry which is preliminary data.</text>
</comment>
<evidence type="ECO:0000313" key="9">
    <source>
        <dbReference type="Proteomes" id="UP000028537"/>
    </source>
</evidence>
<dbReference type="SUPFAM" id="SSF53167">
    <property type="entry name" value="Purine and uridine phosphorylases"/>
    <property type="match status" value="1"/>
</dbReference>
<dbReference type="GO" id="GO:0004731">
    <property type="term" value="F:purine-nucleoside phosphorylase activity"/>
    <property type="evidence" value="ECO:0007669"/>
    <property type="project" value="InterPro"/>
</dbReference>
<sequence length="239" mass="26305">MTAHNHANKGEIAKVVLMPGDPARAKWIAETFLKDAKLVNNVRGMLCFTGTYKNKLVSVMGHGMGIPSIGIYSHELYAFYDVQTIIRIGSTGAYTKELDVNDVVLVKRSYSDSTYPKFMGAEVGEDKFLYPTQAINDLILKTAEEHNIALKEVTAHASDVFYNNDSESLDQLIKRTSSDCVEMETTALFANAQVLQKNAACLLTVSDSLVTGDALSPEERQTTFKNMVELALNTAIKLV</sequence>
<proteinExistence type="inferred from homology"/>
<evidence type="ECO:0000256" key="4">
    <source>
        <dbReference type="ARBA" id="ARBA00022676"/>
    </source>
</evidence>
<protein>
    <recommendedName>
        <fullName evidence="3">Uridine phosphorylase</fullName>
        <ecNumber evidence="2">2.4.2.3</ecNumber>
    </recommendedName>
</protein>
<accession>A0A084F1G2</accession>
<dbReference type="InterPro" id="IPR035994">
    <property type="entry name" value="Nucleoside_phosphorylase_sf"/>
</dbReference>
<evidence type="ECO:0000256" key="2">
    <source>
        <dbReference type="ARBA" id="ARBA00011888"/>
    </source>
</evidence>
<comment type="catalytic activity">
    <reaction evidence="6">
        <text>uridine + phosphate = alpha-D-ribose 1-phosphate + uracil</text>
        <dbReference type="Rhea" id="RHEA:24388"/>
        <dbReference type="ChEBI" id="CHEBI:16704"/>
        <dbReference type="ChEBI" id="CHEBI:17568"/>
        <dbReference type="ChEBI" id="CHEBI:43474"/>
        <dbReference type="ChEBI" id="CHEBI:57720"/>
        <dbReference type="EC" id="2.4.2.3"/>
    </reaction>
</comment>
<organism evidence="8 9">
    <name type="scientific">Ureaplasma diversum NCTC 246</name>
    <dbReference type="NCBI Taxonomy" id="1188241"/>
    <lineage>
        <taxon>Bacteria</taxon>
        <taxon>Bacillati</taxon>
        <taxon>Mycoplasmatota</taxon>
        <taxon>Mycoplasmoidales</taxon>
        <taxon>Mycoplasmoidaceae</taxon>
        <taxon>Ureaplasma</taxon>
    </lineage>
</organism>
<dbReference type="OrthoDB" id="9782889at2"/>
<name>A0A084F1G2_9BACT</name>
<evidence type="ECO:0000256" key="5">
    <source>
        <dbReference type="ARBA" id="ARBA00022679"/>
    </source>
</evidence>
<dbReference type="PROSITE" id="PS01232">
    <property type="entry name" value="PNP_UDP_1"/>
    <property type="match status" value="1"/>
</dbReference>
<dbReference type="NCBIfam" id="NF004489">
    <property type="entry name" value="PRK05819.1"/>
    <property type="match status" value="1"/>
</dbReference>
<evidence type="ECO:0000256" key="1">
    <source>
        <dbReference type="ARBA" id="ARBA00010456"/>
    </source>
</evidence>
<gene>
    <name evidence="8" type="primary">deoD</name>
    <name evidence="8" type="ORF">UDIV_1160</name>
</gene>
<evidence type="ECO:0000256" key="3">
    <source>
        <dbReference type="ARBA" id="ARBA00021980"/>
    </source>
</evidence>
<dbReference type="EC" id="2.4.2.3" evidence="2"/>
<dbReference type="CDD" id="cd09006">
    <property type="entry name" value="PNP_EcPNPI-like"/>
    <property type="match status" value="1"/>
</dbReference>
<keyword evidence="4" id="KW-0328">Glycosyltransferase</keyword>
<dbReference type="PANTHER" id="PTHR43691">
    <property type="entry name" value="URIDINE PHOSPHORYLASE"/>
    <property type="match status" value="1"/>
</dbReference>
<keyword evidence="5" id="KW-0808">Transferase</keyword>